<feature type="compositionally biased region" description="Basic and acidic residues" evidence="2">
    <location>
        <begin position="2293"/>
        <end position="2307"/>
    </location>
</feature>
<evidence type="ECO:0000313" key="5">
    <source>
        <dbReference type="Proteomes" id="UP001146453"/>
    </source>
</evidence>
<feature type="domain" description="G5" evidence="3">
    <location>
        <begin position="2212"/>
        <end position="2292"/>
    </location>
</feature>
<dbReference type="Gene3D" id="2.20.230.30">
    <property type="match status" value="2"/>
</dbReference>
<feature type="domain" description="G5" evidence="3">
    <location>
        <begin position="1151"/>
        <end position="1230"/>
    </location>
</feature>
<gene>
    <name evidence="4" type="ORF">L8U61_01440</name>
</gene>
<feature type="region of interest" description="Disordered" evidence="2">
    <location>
        <begin position="2461"/>
        <end position="2484"/>
    </location>
</feature>
<feature type="domain" description="G5" evidence="3">
    <location>
        <begin position="1073"/>
        <end position="1153"/>
    </location>
</feature>
<feature type="region of interest" description="Disordered" evidence="2">
    <location>
        <begin position="2287"/>
        <end position="2316"/>
    </location>
</feature>
<feature type="domain" description="G5" evidence="3">
    <location>
        <begin position="2003"/>
        <end position="2083"/>
    </location>
</feature>
<feature type="compositionally biased region" description="Polar residues" evidence="2">
    <location>
        <begin position="1831"/>
        <end position="1842"/>
    </location>
</feature>
<dbReference type="RefSeq" id="WP_269951617.1">
    <property type="nucleotide sequence ID" value="NZ_JAKMUR010000002.1"/>
</dbReference>
<feature type="compositionally biased region" description="Low complexity" evidence="2">
    <location>
        <begin position="2473"/>
        <end position="2484"/>
    </location>
</feature>
<name>A0ABT4R5G4_9CORY</name>
<dbReference type="EMBL" id="JAKMUR010000002">
    <property type="protein sequence ID" value="MCZ9290805.1"/>
    <property type="molecule type" value="Genomic_DNA"/>
</dbReference>
<keyword evidence="1" id="KW-0732">Signal</keyword>
<feature type="region of interest" description="Disordered" evidence="2">
    <location>
        <begin position="860"/>
        <end position="880"/>
    </location>
</feature>
<feature type="region of interest" description="Disordered" evidence="2">
    <location>
        <begin position="1822"/>
        <end position="1869"/>
    </location>
</feature>
<feature type="domain" description="G5" evidence="3">
    <location>
        <begin position="1695"/>
        <end position="1773"/>
    </location>
</feature>
<dbReference type="SMART" id="SM01208">
    <property type="entry name" value="G5"/>
    <property type="match status" value="18"/>
</dbReference>
<dbReference type="InterPro" id="IPR011098">
    <property type="entry name" value="G5_dom"/>
</dbReference>
<feature type="region of interest" description="Disordered" evidence="2">
    <location>
        <begin position="2050"/>
        <end position="2071"/>
    </location>
</feature>
<dbReference type="Proteomes" id="UP001146453">
    <property type="component" value="Unassembled WGS sequence"/>
</dbReference>
<dbReference type="NCBIfam" id="NF038186">
    <property type="entry name" value="YPDG_rpt"/>
    <property type="match status" value="3"/>
</dbReference>
<dbReference type="InterPro" id="IPR046774">
    <property type="entry name" value="pAdhesive_10"/>
</dbReference>
<feature type="domain" description="G5" evidence="3">
    <location>
        <begin position="1772"/>
        <end position="1852"/>
    </location>
</feature>
<dbReference type="Pfam" id="PF07501">
    <property type="entry name" value="G5"/>
    <property type="match status" value="17"/>
</dbReference>
<feature type="domain" description="G5" evidence="3">
    <location>
        <begin position="1461"/>
        <end position="1541"/>
    </location>
</feature>
<dbReference type="Gene3D" id="2.20.230.10">
    <property type="entry name" value="Resuscitation-promoting factor rpfb"/>
    <property type="match status" value="15"/>
</dbReference>
<feature type="domain" description="G5" evidence="3">
    <location>
        <begin position="1383"/>
        <end position="1464"/>
    </location>
</feature>
<dbReference type="Pfam" id="PF18957">
    <property type="entry name" value="RibLong"/>
    <property type="match status" value="3"/>
</dbReference>
<evidence type="ECO:0000259" key="3">
    <source>
        <dbReference type="PROSITE" id="PS51109"/>
    </source>
</evidence>
<evidence type="ECO:0000256" key="1">
    <source>
        <dbReference type="ARBA" id="ARBA00022729"/>
    </source>
</evidence>
<protein>
    <submittedName>
        <fullName evidence="4">G5 domain-containing protein</fullName>
    </submittedName>
</protein>
<keyword evidence="5" id="KW-1185">Reference proteome</keyword>
<dbReference type="Pfam" id="PF20592">
    <property type="entry name" value="pAdhesive_10"/>
    <property type="match status" value="1"/>
</dbReference>
<feature type="compositionally biased region" description="Polar residues" evidence="2">
    <location>
        <begin position="63"/>
        <end position="91"/>
    </location>
</feature>
<evidence type="ECO:0000313" key="4">
    <source>
        <dbReference type="EMBL" id="MCZ9290805.1"/>
    </source>
</evidence>
<dbReference type="PROSITE" id="PS51109">
    <property type="entry name" value="G5"/>
    <property type="match status" value="14"/>
</dbReference>
<organism evidence="4 5">
    <name type="scientific">Corynebacterium lehmanniae</name>
    <dbReference type="NCBI Taxonomy" id="2913497"/>
    <lineage>
        <taxon>Bacteria</taxon>
        <taxon>Bacillati</taxon>
        <taxon>Actinomycetota</taxon>
        <taxon>Actinomycetes</taxon>
        <taxon>Mycobacteriales</taxon>
        <taxon>Corynebacteriaceae</taxon>
        <taxon>Corynebacterium</taxon>
    </lineage>
</organism>
<feature type="domain" description="G5" evidence="3">
    <location>
        <begin position="1617"/>
        <end position="1697"/>
    </location>
</feature>
<reference evidence="4" key="1">
    <citation type="submission" date="2022-02" db="EMBL/GenBank/DDBJ databases">
        <title>Corynebacterium sp. from urogenital microbiome.</title>
        <authorList>
            <person name="Cappelli E.A."/>
            <person name="Ribeiro T.G."/>
            <person name="Peixe L."/>
        </authorList>
    </citation>
    <scope>NUCLEOTIDE SEQUENCE</scope>
    <source>
        <strain evidence="4">C8Ua_144</strain>
    </source>
</reference>
<comment type="caution">
    <text evidence="4">The sequence shown here is derived from an EMBL/GenBank/DDBJ whole genome shotgun (WGS) entry which is preliminary data.</text>
</comment>
<feature type="domain" description="G5" evidence="3">
    <location>
        <begin position="1306"/>
        <end position="1386"/>
    </location>
</feature>
<sequence>MAESSRRFRNSTSRSIAASSAIALALGGISVVGPGPLAPHAAAASGFTGGIRDKSGAVEKDAQQPSDQPAGSCVVNSGEPSGSQSGFSWSTLEPGPTSPSKTLWGLSVSFDNSKDRTFTDWYFSNSGNLSNVLDAGQVPSMEADQTFIDKDVTHKADEIINITASGRALRNLNIYAELTDEKVKQFASASADNPVRYAWQSNYKKDNPYGPNATRDGNVTFGATVNPWPNENIECNPITVSWETAEISEKHVIVAGEETKVGTINVPPVEGDGEDDSMSRMVVEVYDGNGNFIGTTDPSVSGGEQRLRVDEATGDIYFTWPEYRGTDQATDKNVNFSVLAKPRTVDQLQAATEHNNDGVGSVFDSSNSLDRYSKANVIDSKAFSLDDTEYHDPKYDKTEAKIISGVDSATGPLATEPQKVTFTQVPDLIKDLAKKKDAGGFEAKVSLDEKYVYDGWTVEMDEDNNVTVTAPENPRPGTFARPKVIVEYSNGSTDELELLVVVDPNNTQVTDLVRPGLAKGKIGDDLTAQVGTKSIMKGHKPVHPAKFEVDPSTVPDGWTVTVDETGKVTAKADDTVAPGTIITPTVKATYPDQTTDEIETQFQAIVDIKVPDYDTVTNKPTAKVSLKPTLPERGLSGNTTDEAPKRYTFEDGKTEMTVSDDSGTWTVKIDENTGEITTTIPKTAPEGYILNVPVLAYYDNADKPQQVKGTVVVLKSDIAPTYDVKVTGPNQAVNHQVQDAPKGSKFSFGTDENGAPITEQEVDGWKYKVDPTTGEVTSTPPADAKPGDQNTVNVTVTAPDGASPKVPVTTVVKLTNNWEAEPSVPAETVFPGGTATSPIAVEKPEGIKLAEGKPFNIVTKSEEHPNGLEPTGENNEFGNPTYKVKTANGDWIVGLDEKGNVISTAPETAKPGDKIDVPVIVTYEDGSTDKTTAVVNVVDAPEREVPFDVEYKYDDTVPAGTYKVETEGVPGKEKQKADGSWERTDEPQNEIVIVGTKPAESTNDVTWKVPIPYPTEVRENPELAPGETKVVQEGANGEKTYTAKFTAKGDQADVVEDETTKEPVKRIVEYGPRLGADELVTTVKKPVPFETKVIFDDTLAAGEQQVDQEGKLGEDTVTFTQKLVDGKPSGDPTVTTERTAEPTEQIIRVGTKTTGENTETYKAEAPYNVVVKYDPNMPAGESKVTTPGKPGEKTVTIKRDIVNSKPGDPQITEEITKQPVDEVITVGTKPSETSEKVTWTAQVPFEVETRPNPELKPGEIKVAQQGVPGEKTYTANFAAKGDQATVTPEEKQTKDPVNQIIEYGPAPEDTEVVTKVEKPVPFETEIVFDDTLAEGEQVVDEQGELGTEVVTSTQKLVDGKPSGEPTVTTEQTKAPKNAKIRVGTKTAGQTVNSVESEIPFPTRIVFDPTLAPGEQKVTQEGKPGTKKVTVTQPVENSQPNGEATSTEEILEEPTEQIIAVGTKPDEATGKVEWTAPVPFNTEVKPNPNLKPGEVKVVTEGVLGEKKYTADFSSKGDQATVTPKEEQTKAPVDAVIEYGPTIADQTLTSTKTREVAFETEIVFDDNLPAGTQVVDKQGEKGEELITSTQEIKDGKPSGEPTITTEETKAPKKAVIRVGSKTDGTHVVEEKQPIPFDTKIEYDPTIPAGEYKVATPGKAGEKTVTITETIVNSKVTDTDRKEATTSEPVTEVIKVGTKQATAAEKVEWTEPIPFSTVVRPNPELKPGEVKTVQEGVNGEASYAATFTGTNGEAKVEETKDRTEPVQEIIEYGPGAKDQTLTSTTTNPVPFNTEFIVDPTLPAGEQVVDKQGVNGVDTITSTQEIKDGKPVGQPTISTERTTEPQNAVIRIGTKQPDPEKPTPEPSPSTEPLTIEIPFPVRYEFDPNLPTGAEVIDQEGTPGSKTLRPKQQLVDGQLVWTVEEIENQKPVHRVVRVGIKQAETNPFTWVSEVPFNTVVRPNPELKPGESKVVQLGQNGSTKYSANPATGEVTKLDDRKPVERIIEYGPSGDALVTQVTRPVPFETEVVYDPDLPEGAQKIEQGEFGEEVVTTTQEVHDGKPFGDPSASTKQTREPKNAIIRIGTKKTPKDASVTELDVPPTTQLIFDPSLKPGEQVVVREGTPGTVRVTTAGGETTVENIKDSIPRLVRVGAKQPDELNWLEPLPFNVITRENPDLQAGEHKVIQEGKPGLVQHVGDTATTVTEAQDYILEIGTAKDVQEKREVITEPIPFETIFVEDDTLAAGVVKVDTQGENGAKRTTKVWDLKEGQELGDPTVTDETLREPQNLIIRVGTGKPVEDPDNPDKPKPDTPVEDEQGSSAERCVANAFAANSPLLWLLPIGLLGAIGYGVNELYGPQINQASGALNARWQQFVRENTPDFGHGGRGIEKPEWVREAEAQANTLNQQFNQRFAGYGEQLRPVGIALGALAAVALTGTLIAQACTEEGFDNGMTVLGSTERKLDFGASSEKADGAEGGSSSREGGSSKK</sequence>
<feature type="region of interest" description="Disordered" evidence="2">
    <location>
        <begin position="57"/>
        <end position="94"/>
    </location>
</feature>
<proteinExistence type="predicted"/>
<feature type="domain" description="G5" evidence="3">
    <location>
        <begin position="996"/>
        <end position="1074"/>
    </location>
</feature>
<accession>A0ABT4R5G4</accession>
<feature type="domain" description="G5" evidence="3">
    <location>
        <begin position="1229"/>
        <end position="1307"/>
    </location>
</feature>
<evidence type="ECO:0000256" key="2">
    <source>
        <dbReference type="SAM" id="MobiDB-lite"/>
    </source>
</evidence>
<feature type="domain" description="G5" evidence="3">
    <location>
        <begin position="1859"/>
        <end position="1937"/>
    </location>
</feature>
<feature type="domain" description="G5" evidence="3">
    <location>
        <begin position="1540"/>
        <end position="1620"/>
    </location>
</feature>
<dbReference type="InterPro" id="IPR044055">
    <property type="entry name" value="RibLong"/>
</dbReference>